<name>A0A4V2YNB3_9PSEU</name>
<reference evidence="2 3" key="1">
    <citation type="submission" date="2019-03" db="EMBL/GenBank/DDBJ databases">
        <title>Draft genome sequences of novel Actinobacteria.</title>
        <authorList>
            <person name="Sahin N."/>
            <person name="Ay H."/>
            <person name="Saygin H."/>
        </authorList>
    </citation>
    <scope>NUCLEOTIDE SEQUENCE [LARGE SCALE GENOMIC DNA]</scope>
    <source>
        <strain evidence="2 3">7K502</strain>
    </source>
</reference>
<keyword evidence="1" id="KW-1133">Transmembrane helix</keyword>
<dbReference type="OrthoDB" id="5197577at2"/>
<organism evidence="2 3">
    <name type="scientific">Saccharopolyspora elongata</name>
    <dbReference type="NCBI Taxonomy" id="2530387"/>
    <lineage>
        <taxon>Bacteria</taxon>
        <taxon>Bacillati</taxon>
        <taxon>Actinomycetota</taxon>
        <taxon>Actinomycetes</taxon>
        <taxon>Pseudonocardiales</taxon>
        <taxon>Pseudonocardiaceae</taxon>
        <taxon>Saccharopolyspora</taxon>
    </lineage>
</organism>
<keyword evidence="1" id="KW-0812">Transmembrane</keyword>
<comment type="caution">
    <text evidence="2">The sequence shown here is derived from an EMBL/GenBank/DDBJ whole genome shotgun (WGS) entry which is preliminary data.</text>
</comment>
<evidence type="ECO:0000313" key="3">
    <source>
        <dbReference type="Proteomes" id="UP000294947"/>
    </source>
</evidence>
<evidence type="ECO:0000313" key="2">
    <source>
        <dbReference type="EMBL" id="TDD53667.1"/>
    </source>
</evidence>
<gene>
    <name evidence="2" type="ORF">E1288_09085</name>
</gene>
<dbReference type="Proteomes" id="UP000294947">
    <property type="component" value="Unassembled WGS sequence"/>
</dbReference>
<feature type="transmembrane region" description="Helical" evidence="1">
    <location>
        <begin position="126"/>
        <end position="147"/>
    </location>
</feature>
<dbReference type="AlphaFoldDB" id="A0A4V2YNB3"/>
<accession>A0A4V2YNB3</accession>
<feature type="transmembrane region" description="Helical" evidence="1">
    <location>
        <begin position="50"/>
        <end position="73"/>
    </location>
</feature>
<protein>
    <submittedName>
        <fullName evidence="2">Uncharacterized protein</fullName>
    </submittedName>
</protein>
<keyword evidence="1" id="KW-0472">Membrane</keyword>
<evidence type="ECO:0000256" key="1">
    <source>
        <dbReference type="SAM" id="Phobius"/>
    </source>
</evidence>
<dbReference type="RefSeq" id="WP_132483218.1">
    <property type="nucleotide sequence ID" value="NZ_SMKW01000008.1"/>
</dbReference>
<feature type="transmembrane region" description="Helical" evidence="1">
    <location>
        <begin position="85"/>
        <end position="106"/>
    </location>
</feature>
<keyword evidence="3" id="KW-1185">Reference proteome</keyword>
<sequence length="156" mass="16169">MKRQTTAALIACAGALAYTTSKVVLAIRAELGIHGFPAPPSSYVAWQPEQIALAQLGNAAVGLVTAICALLLAWRTLARVAVVRWILVAVSWLGVAVMAAGVIGFSLRAFGIVLALGPPAAGWSTYAALAVGAVWVVAWAIATTGFARARWLRTSS</sequence>
<dbReference type="EMBL" id="SMKW01000008">
    <property type="protein sequence ID" value="TDD53667.1"/>
    <property type="molecule type" value="Genomic_DNA"/>
</dbReference>
<proteinExistence type="predicted"/>